<feature type="compositionally biased region" description="Polar residues" evidence="12">
    <location>
        <begin position="340"/>
        <end position="354"/>
    </location>
</feature>
<dbReference type="InterPro" id="IPR027939">
    <property type="entry name" value="NMT1/THI5"/>
</dbReference>
<dbReference type="InterPro" id="IPR015168">
    <property type="entry name" value="SsuA/THI5"/>
</dbReference>
<comment type="subunit">
    <text evidence="4">Homodimer.</text>
</comment>
<keyword evidence="8" id="KW-0784">Thiamine biosynthesis</keyword>
<feature type="domain" description="SsuA/THI5-like" evidence="14">
    <location>
        <begin position="60"/>
        <end position="275"/>
    </location>
</feature>
<comment type="function">
    <text evidence="1">Responsible for the formation of the pyrimidine heterocycle in the thiamine biosynthesis pathway. Catalyzes the formation of hydroxymethylpyrimidine phosphate (HMP-P) from histidine and pyridoxal phosphate (PLP). The protein uses PLP and the active site histidine to form HMP-P, generating an inactive enzyme. The enzyme can only undergo a single turnover, which suggests it is a suicide enzyme.</text>
</comment>
<keyword evidence="9" id="KW-0408">Iron</keyword>
<evidence type="ECO:0000313" key="15">
    <source>
        <dbReference type="EMBL" id="KFI73587.1"/>
    </source>
</evidence>
<dbReference type="AlphaFoldDB" id="A0A087BRD7"/>
<evidence type="ECO:0000256" key="10">
    <source>
        <dbReference type="ARBA" id="ARBA00033171"/>
    </source>
</evidence>
<organism evidence="15 16">
    <name type="scientific">Bifidobacterium minimum</name>
    <dbReference type="NCBI Taxonomy" id="1693"/>
    <lineage>
        <taxon>Bacteria</taxon>
        <taxon>Bacillati</taxon>
        <taxon>Actinomycetota</taxon>
        <taxon>Actinomycetes</taxon>
        <taxon>Bifidobacteriales</taxon>
        <taxon>Bifidobacteriaceae</taxon>
        <taxon>Bifidobacterium</taxon>
    </lineage>
</organism>
<evidence type="ECO:0000256" key="4">
    <source>
        <dbReference type="ARBA" id="ARBA00011738"/>
    </source>
</evidence>
<evidence type="ECO:0000256" key="11">
    <source>
        <dbReference type="ARBA" id="ARBA00048179"/>
    </source>
</evidence>
<evidence type="ECO:0000256" key="8">
    <source>
        <dbReference type="ARBA" id="ARBA00022977"/>
    </source>
</evidence>
<evidence type="ECO:0000256" key="9">
    <source>
        <dbReference type="ARBA" id="ARBA00023004"/>
    </source>
</evidence>
<dbReference type="Proteomes" id="UP000029014">
    <property type="component" value="Unassembled WGS sequence"/>
</dbReference>
<dbReference type="Gene3D" id="3.40.190.10">
    <property type="entry name" value="Periplasmic binding protein-like II"/>
    <property type="match status" value="2"/>
</dbReference>
<dbReference type="Pfam" id="PF09084">
    <property type="entry name" value="NMT1"/>
    <property type="match status" value="1"/>
</dbReference>
<dbReference type="PANTHER" id="PTHR31528">
    <property type="entry name" value="4-AMINO-5-HYDROXYMETHYL-2-METHYLPYRIMIDINE PHOSPHATE SYNTHASE THI11-RELATED"/>
    <property type="match status" value="1"/>
</dbReference>
<evidence type="ECO:0000259" key="14">
    <source>
        <dbReference type="Pfam" id="PF09084"/>
    </source>
</evidence>
<dbReference type="GO" id="GO:0009228">
    <property type="term" value="P:thiamine biosynthetic process"/>
    <property type="evidence" value="ECO:0007669"/>
    <property type="project" value="UniProtKB-KW"/>
</dbReference>
<keyword evidence="7" id="KW-0663">Pyridoxal phosphate</keyword>
<keyword evidence="16" id="KW-1185">Reference proteome</keyword>
<comment type="caution">
    <text evidence="15">The sequence shown here is derived from an EMBL/GenBank/DDBJ whole genome shotgun (WGS) entry which is preliminary data.</text>
</comment>
<evidence type="ECO:0000256" key="7">
    <source>
        <dbReference type="ARBA" id="ARBA00022898"/>
    </source>
</evidence>
<comment type="catalytic activity">
    <reaction evidence="11">
        <text>N(6)-(pyridoxal phosphate)-L-lysyl-[4-amino-5-hydroxymethyl-2-methylpyrimidine phosphate synthase] + L-histidyl-[4-amino-5-hydroxymethyl-2-methylpyrimidine phosphate synthase] + 2 Fe(3+) + 4 H2O = L-lysyl-[4-amino-5-hydroxymethyl-2-methylpyrimidine phosphate synthase] + (2S)-2-amino-5-hydroxy-4-oxopentanoyl-[4-amino-5-hydroxymethyl-2-methylpyrimidine phosphate synthase] + 4-amino-2-methyl-5-(phosphooxymethyl)pyrimidine + 3-oxopropanoate + 2 Fe(2+) + 2 H(+)</text>
        <dbReference type="Rhea" id="RHEA:65756"/>
        <dbReference type="Rhea" id="RHEA-COMP:16892"/>
        <dbReference type="Rhea" id="RHEA-COMP:16893"/>
        <dbReference type="Rhea" id="RHEA-COMP:16894"/>
        <dbReference type="Rhea" id="RHEA-COMP:16895"/>
        <dbReference type="ChEBI" id="CHEBI:15377"/>
        <dbReference type="ChEBI" id="CHEBI:15378"/>
        <dbReference type="ChEBI" id="CHEBI:29033"/>
        <dbReference type="ChEBI" id="CHEBI:29034"/>
        <dbReference type="ChEBI" id="CHEBI:29969"/>
        <dbReference type="ChEBI" id="CHEBI:29979"/>
        <dbReference type="ChEBI" id="CHEBI:33190"/>
        <dbReference type="ChEBI" id="CHEBI:58354"/>
        <dbReference type="ChEBI" id="CHEBI:143915"/>
        <dbReference type="ChEBI" id="CHEBI:157692"/>
    </reaction>
    <physiologicalReaction direction="left-to-right" evidence="11">
        <dbReference type="Rhea" id="RHEA:65757"/>
    </physiologicalReaction>
</comment>
<gene>
    <name evidence="15" type="ORF">BMIN_1022</name>
</gene>
<comment type="similarity">
    <text evidence="3">Belongs to the NMT1/THI5 family.</text>
</comment>
<sequence>MLGNSSVRAFATRTTRLFRMAAATTSAIALLAATAACGSAASNSSDGTPTVTFMLDWTPNTNHVGLYVAQKLGYFKDAGINVTILPTAQAGAETSVENGVANVGFTTLSNVAAFNAQGADLKFVFDLTQKPVARWCALASRTDIKTPKDLSGKTFVSFGSAEQSAVVKQMIKYAGGTGTFSTATTGTNTFETLTSGKGDFGGFYVTWENVQSELNGPKLHCFVASDWGVPGNPDQLGYAVKASWAKDASHAAALRKFIHAAQRGYDYALKNPDKAADILVDQTPTAQLDSKLARRSMEEISSGHYWTTTDPTAVPGTTDLKQAQAYLDFQFAAGTYTNADGKTAKTAPQASELSTGKYLSATNA</sequence>
<evidence type="ECO:0000256" key="1">
    <source>
        <dbReference type="ARBA" id="ARBA00003469"/>
    </source>
</evidence>
<keyword evidence="13" id="KW-0732">Signal</keyword>
<reference evidence="15 16" key="1">
    <citation type="submission" date="2014-03" db="EMBL/GenBank/DDBJ databases">
        <title>Genomics of Bifidobacteria.</title>
        <authorList>
            <person name="Ventura M."/>
            <person name="Milani C."/>
            <person name="Lugli G.A."/>
        </authorList>
    </citation>
    <scope>NUCLEOTIDE SEQUENCE [LARGE SCALE GENOMIC DNA]</scope>
    <source>
        <strain evidence="15 16">LMG 11592</strain>
    </source>
</reference>
<dbReference type="GO" id="GO:0046872">
    <property type="term" value="F:metal ion binding"/>
    <property type="evidence" value="ECO:0007669"/>
    <property type="project" value="UniProtKB-KW"/>
</dbReference>
<comment type="pathway">
    <text evidence="2">Cofactor biosynthesis; thiamine diphosphate biosynthesis.</text>
</comment>
<dbReference type="GO" id="GO:0016740">
    <property type="term" value="F:transferase activity"/>
    <property type="evidence" value="ECO:0007669"/>
    <property type="project" value="UniProtKB-KW"/>
</dbReference>
<evidence type="ECO:0000256" key="13">
    <source>
        <dbReference type="SAM" id="SignalP"/>
    </source>
</evidence>
<keyword evidence="6" id="KW-0479">Metal-binding</keyword>
<proteinExistence type="inferred from homology"/>
<evidence type="ECO:0000256" key="6">
    <source>
        <dbReference type="ARBA" id="ARBA00022723"/>
    </source>
</evidence>
<dbReference type="EMBL" id="JGZD01000006">
    <property type="protein sequence ID" value="KFI73587.1"/>
    <property type="molecule type" value="Genomic_DNA"/>
</dbReference>
<feature type="region of interest" description="Disordered" evidence="12">
    <location>
        <begin position="340"/>
        <end position="364"/>
    </location>
</feature>
<dbReference type="eggNOG" id="COG0715">
    <property type="taxonomic scope" value="Bacteria"/>
</dbReference>
<evidence type="ECO:0000256" key="2">
    <source>
        <dbReference type="ARBA" id="ARBA00004948"/>
    </source>
</evidence>
<accession>A0A087BRD7</accession>
<evidence type="ECO:0000256" key="3">
    <source>
        <dbReference type="ARBA" id="ARBA00009406"/>
    </source>
</evidence>
<name>A0A087BRD7_9BIFI</name>
<dbReference type="STRING" id="1693.BMIN_1022"/>
<dbReference type="PANTHER" id="PTHR31528:SF1">
    <property type="entry name" value="4-AMINO-5-HYDROXYMETHYL-2-METHYLPYRIMIDINE PHOSPHATE SYNTHASE THI11-RELATED"/>
    <property type="match status" value="1"/>
</dbReference>
<dbReference type="SUPFAM" id="SSF53850">
    <property type="entry name" value="Periplasmic binding protein-like II"/>
    <property type="match status" value="1"/>
</dbReference>
<evidence type="ECO:0000256" key="5">
    <source>
        <dbReference type="ARBA" id="ARBA00022679"/>
    </source>
</evidence>
<evidence type="ECO:0000313" key="16">
    <source>
        <dbReference type="Proteomes" id="UP000029014"/>
    </source>
</evidence>
<evidence type="ECO:0000256" key="12">
    <source>
        <dbReference type="SAM" id="MobiDB-lite"/>
    </source>
</evidence>
<keyword evidence="5" id="KW-0808">Transferase</keyword>
<feature type="chain" id="PRO_5039464042" description="Thiamine pyrimidine synthase" evidence="13">
    <location>
        <begin position="36"/>
        <end position="364"/>
    </location>
</feature>
<protein>
    <recommendedName>
        <fullName evidence="10">Thiamine pyrimidine synthase</fullName>
    </recommendedName>
</protein>
<feature type="signal peptide" evidence="13">
    <location>
        <begin position="1"/>
        <end position="35"/>
    </location>
</feature>